<dbReference type="AlphaFoldDB" id="A0A397SBV0"/>
<comment type="caution">
    <text evidence="4">The sequence shown here is derived from an EMBL/GenBank/DDBJ whole genome shotgun (WGS) entry which is preliminary data.</text>
</comment>
<dbReference type="PROSITE" id="PS01031">
    <property type="entry name" value="SHSP"/>
    <property type="match status" value="1"/>
</dbReference>
<name>A0A397SBV0_9GLOM</name>
<accession>A0A397SBV0</accession>
<dbReference type="SUPFAM" id="SSF49764">
    <property type="entry name" value="HSP20-like chaperones"/>
    <property type="match status" value="1"/>
</dbReference>
<evidence type="ECO:0000259" key="3">
    <source>
        <dbReference type="PROSITE" id="PS01031"/>
    </source>
</evidence>
<sequence>MSDSKGSSEYRSECCWKSQQSVLVAGEINHISNKAIEKWLKVNSPVDFVHVIKKINNCYGHVHFYSSEHASLFFHKMQKKRFEGPEGHHIYFTAAKDSHGNVIVYSTPASQLPPANYSDKNKLPIQYALYKEDNVFTIVVNTPGINSKDQFKISVDDDDKNLTIIGELPQYKSDLNVIFDNRITGQFSVDIQLPEKIDQDQNVKTEINNGITVFKFRIKNSKKRKFLNIL</sequence>
<dbReference type="Proteomes" id="UP000265703">
    <property type="component" value="Unassembled WGS sequence"/>
</dbReference>
<dbReference type="Gene3D" id="2.60.40.790">
    <property type="match status" value="1"/>
</dbReference>
<dbReference type="CDD" id="cd06464">
    <property type="entry name" value="ACD_sHsps-like"/>
    <property type="match status" value="1"/>
</dbReference>
<dbReference type="OrthoDB" id="2347665at2759"/>
<evidence type="ECO:0000313" key="5">
    <source>
        <dbReference type="Proteomes" id="UP000265703"/>
    </source>
</evidence>
<gene>
    <name evidence="4" type="ORF">C1645_788835</name>
</gene>
<proteinExistence type="inferred from homology"/>
<comment type="similarity">
    <text evidence="1 2">Belongs to the small heat shock protein (HSP20) family.</text>
</comment>
<keyword evidence="5" id="KW-1185">Reference proteome</keyword>
<evidence type="ECO:0000256" key="1">
    <source>
        <dbReference type="PROSITE-ProRule" id="PRU00285"/>
    </source>
</evidence>
<organism evidence="4 5">
    <name type="scientific">Glomus cerebriforme</name>
    <dbReference type="NCBI Taxonomy" id="658196"/>
    <lineage>
        <taxon>Eukaryota</taxon>
        <taxon>Fungi</taxon>
        <taxon>Fungi incertae sedis</taxon>
        <taxon>Mucoromycota</taxon>
        <taxon>Glomeromycotina</taxon>
        <taxon>Glomeromycetes</taxon>
        <taxon>Glomerales</taxon>
        <taxon>Glomeraceae</taxon>
        <taxon>Glomus</taxon>
    </lineage>
</organism>
<dbReference type="InterPro" id="IPR008978">
    <property type="entry name" value="HSP20-like_chaperone"/>
</dbReference>
<dbReference type="InterPro" id="IPR002068">
    <property type="entry name" value="A-crystallin/Hsp20_dom"/>
</dbReference>
<dbReference type="Pfam" id="PF00011">
    <property type="entry name" value="HSP20"/>
    <property type="match status" value="1"/>
</dbReference>
<protein>
    <recommendedName>
        <fullName evidence="3">SHSP domain-containing protein</fullName>
    </recommendedName>
</protein>
<dbReference type="EMBL" id="QKYT01000693">
    <property type="protein sequence ID" value="RIA82196.1"/>
    <property type="molecule type" value="Genomic_DNA"/>
</dbReference>
<evidence type="ECO:0000313" key="4">
    <source>
        <dbReference type="EMBL" id="RIA82196.1"/>
    </source>
</evidence>
<feature type="domain" description="SHSP" evidence="3">
    <location>
        <begin position="116"/>
        <end position="230"/>
    </location>
</feature>
<evidence type="ECO:0000256" key="2">
    <source>
        <dbReference type="RuleBase" id="RU003616"/>
    </source>
</evidence>
<reference evidence="4 5" key="1">
    <citation type="submission" date="2018-06" db="EMBL/GenBank/DDBJ databases">
        <title>Comparative genomics reveals the genomic features of Rhizophagus irregularis, R. cerebriforme, R. diaphanum and Gigaspora rosea, and their symbiotic lifestyle signature.</title>
        <authorList>
            <person name="Morin E."/>
            <person name="San Clemente H."/>
            <person name="Chen E.C.H."/>
            <person name="De La Providencia I."/>
            <person name="Hainaut M."/>
            <person name="Kuo A."/>
            <person name="Kohler A."/>
            <person name="Murat C."/>
            <person name="Tang N."/>
            <person name="Roy S."/>
            <person name="Loubradou J."/>
            <person name="Henrissat B."/>
            <person name="Grigoriev I.V."/>
            <person name="Corradi N."/>
            <person name="Roux C."/>
            <person name="Martin F.M."/>
        </authorList>
    </citation>
    <scope>NUCLEOTIDE SEQUENCE [LARGE SCALE GENOMIC DNA]</scope>
    <source>
        <strain evidence="4 5">DAOM 227022</strain>
    </source>
</reference>